<dbReference type="HAMAP" id="MF_00052_B">
    <property type="entry name" value="RNase_HII_B"/>
    <property type="match status" value="1"/>
</dbReference>
<dbReference type="GO" id="GO:0030145">
    <property type="term" value="F:manganese ion binding"/>
    <property type="evidence" value="ECO:0007669"/>
    <property type="project" value="UniProtKB-UniRule"/>
</dbReference>
<keyword evidence="10 14" id="KW-0479">Metal-binding</keyword>
<evidence type="ECO:0000256" key="3">
    <source>
        <dbReference type="ARBA" id="ARBA00004065"/>
    </source>
</evidence>
<dbReference type="RefSeq" id="WP_093007928.1">
    <property type="nucleotide sequence ID" value="NZ_FNBC01000025.1"/>
</dbReference>
<dbReference type="InterPro" id="IPR001352">
    <property type="entry name" value="RNase_HII/HIII"/>
</dbReference>
<evidence type="ECO:0000256" key="5">
    <source>
        <dbReference type="ARBA" id="ARBA00007383"/>
    </source>
</evidence>
<feature type="domain" description="RNase H type-2" evidence="17">
    <location>
        <begin position="15"/>
        <end position="201"/>
    </location>
</feature>
<dbReference type="GO" id="GO:0006298">
    <property type="term" value="P:mismatch repair"/>
    <property type="evidence" value="ECO:0007669"/>
    <property type="project" value="TreeGrafter"/>
</dbReference>
<name>A0A1G7IBZ1_9DEIN</name>
<dbReference type="Pfam" id="PF01351">
    <property type="entry name" value="RNase_HII"/>
    <property type="match status" value="1"/>
</dbReference>
<evidence type="ECO:0000313" key="19">
    <source>
        <dbReference type="Proteomes" id="UP000199446"/>
    </source>
</evidence>
<dbReference type="NCBIfam" id="NF010538">
    <property type="entry name" value="PRK13926.1"/>
    <property type="match status" value="1"/>
</dbReference>
<dbReference type="InterPro" id="IPR012337">
    <property type="entry name" value="RNaseH-like_sf"/>
</dbReference>
<evidence type="ECO:0000256" key="9">
    <source>
        <dbReference type="ARBA" id="ARBA00022722"/>
    </source>
</evidence>
<evidence type="ECO:0000256" key="8">
    <source>
        <dbReference type="ARBA" id="ARBA00022490"/>
    </source>
</evidence>
<evidence type="ECO:0000256" key="1">
    <source>
        <dbReference type="ARBA" id="ARBA00000077"/>
    </source>
</evidence>
<dbReference type="CDD" id="cd07182">
    <property type="entry name" value="RNase_HII_bacteria_HII_like"/>
    <property type="match status" value="1"/>
</dbReference>
<feature type="binding site" evidence="14 15">
    <location>
        <position position="111"/>
    </location>
    <ligand>
        <name>a divalent metal cation</name>
        <dbReference type="ChEBI" id="CHEBI:60240"/>
    </ligand>
</feature>
<feature type="binding site" evidence="14 15">
    <location>
        <position position="21"/>
    </location>
    <ligand>
        <name>a divalent metal cation</name>
        <dbReference type="ChEBI" id="CHEBI:60240"/>
    </ligand>
</feature>
<dbReference type="PROSITE" id="PS51975">
    <property type="entry name" value="RNASE_H_2"/>
    <property type="match status" value="1"/>
</dbReference>
<comment type="cofactor">
    <cofactor evidence="2">
        <name>Mg(2+)</name>
        <dbReference type="ChEBI" id="CHEBI:18420"/>
    </cofactor>
</comment>
<reference evidence="19" key="1">
    <citation type="submission" date="2016-10" db="EMBL/GenBank/DDBJ databases">
        <authorList>
            <person name="Varghese N."/>
            <person name="Submissions S."/>
        </authorList>
    </citation>
    <scope>NUCLEOTIDE SEQUENCE [LARGE SCALE GENOMIC DNA]</scope>
    <source>
        <strain evidence="19">CGMCC 1.6992</strain>
    </source>
</reference>
<dbReference type="GO" id="GO:0005737">
    <property type="term" value="C:cytoplasm"/>
    <property type="evidence" value="ECO:0007669"/>
    <property type="project" value="UniProtKB-SubCell"/>
</dbReference>
<comment type="function">
    <text evidence="3 14 16">Endonuclease that specifically degrades the RNA of RNA-DNA hybrids.</text>
</comment>
<dbReference type="PANTHER" id="PTHR10954:SF18">
    <property type="entry name" value="RIBONUCLEASE HII"/>
    <property type="match status" value="1"/>
</dbReference>
<dbReference type="EC" id="3.1.26.4" evidence="6 14"/>
<dbReference type="EMBL" id="FNBC01000025">
    <property type="protein sequence ID" value="SDF10143.1"/>
    <property type="molecule type" value="Genomic_DNA"/>
</dbReference>
<sequence length="210" mass="22526">MAEGPLEAPFWRKGLFVAGLDEAGRGAWAGPIVVGAVVLPPGEYPFRDSKLLSPKARERLAERVKEVALAYALGVVEAAEVDRLGVLKATLLAAERALQGLPLAPKALVTDYLPLPTPLPLLAPPKADENSPTVAAASILAKVHRDRIMAELDRLYPGYGFARHKGYGTPEHQAALLALGPSPVHRKRYGPVAQAALRFPQDREGEEQVP</sequence>
<evidence type="ECO:0000256" key="7">
    <source>
        <dbReference type="ARBA" id="ARBA00019179"/>
    </source>
</evidence>
<dbReference type="AlphaFoldDB" id="A0A1G7IBZ1"/>
<dbReference type="GO" id="GO:0003723">
    <property type="term" value="F:RNA binding"/>
    <property type="evidence" value="ECO:0007669"/>
    <property type="project" value="UniProtKB-UniRule"/>
</dbReference>
<evidence type="ECO:0000256" key="12">
    <source>
        <dbReference type="ARBA" id="ARBA00022801"/>
    </source>
</evidence>
<evidence type="ECO:0000313" key="18">
    <source>
        <dbReference type="EMBL" id="SDF10143.1"/>
    </source>
</evidence>
<dbReference type="InterPro" id="IPR024567">
    <property type="entry name" value="RNase_HII/HIII_dom"/>
</dbReference>
<evidence type="ECO:0000256" key="16">
    <source>
        <dbReference type="RuleBase" id="RU003515"/>
    </source>
</evidence>
<dbReference type="PANTHER" id="PTHR10954">
    <property type="entry name" value="RIBONUCLEASE H2 SUBUNIT A"/>
    <property type="match status" value="1"/>
</dbReference>
<keyword evidence="11 14" id="KW-0255">Endonuclease</keyword>
<evidence type="ECO:0000256" key="4">
    <source>
        <dbReference type="ARBA" id="ARBA00004496"/>
    </source>
</evidence>
<comment type="catalytic activity">
    <reaction evidence="1 14 15 16">
        <text>Endonucleolytic cleavage to 5'-phosphomonoester.</text>
        <dbReference type="EC" id="3.1.26.4"/>
    </reaction>
</comment>
<evidence type="ECO:0000259" key="17">
    <source>
        <dbReference type="PROSITE" id="PS51975"/>
    </source>
</evidence>
<dbReference type="GO" id="GO:0004523">
    <property type="term" value="F:RNA-DNA hybrid ribonuclease activity"/>
    <property type="evidence" value="ECO:0007669"/>
    <property type="project" value="UniProtKB-UniRule"/>
</dbReference>
<dbReference type="NCBIfam" id="NF000595">
    <property type="entry name" value="PRK00015.1-3"/>
    <property type="match status" value="1"/>
</dbReference>
<evidence type="ECO:0000256" key="2">
    <source>
        <dbReference type="ARBA" id="ARBA00001946"/>
    </source>
</evidence>
<evidence type="ECO:0000256" key="10">
    <source>
        <dbReference type="ARBA" id="ARBA00022723"/>
    </source>
</evidence>
<dbReference type="GO" id="GO:0032299">
    <property type="term" value="C:ribonuclease H2 complex"/>
    <property type="evidence" value="ECO:0007669"/>
    <property type="project" value="TreeGrafter"/>
</dbReference>
<comment type="subcellular location">
    <subcellularLocation>
        <location evidence="4 14">Cytoplasm</location>
    </subcellularLocation>
</comment>
<dbReference type="Proteomes" id="UP000199446">
    <property type="component" value="Unassembled WGS sequence"/>
</dbReference>
<accession>A0A1G7IBZ1</accession>
<protein>
    <recommendedName>
        <fullName evidence="7 14">Ribonuclease HII</fullName>
        <shortName evidence="14">RNase HII</shortName>
        <ecNumber evidence="6 14">3.1.26.4</ecNumber>
    </recommendedName>
</protein>
<evidence type="ECO:0000256" key="14">
    <source>
        <dbReference type="HAMAP-Rule" id="MF_00052"/>
    </source>
</evidence>
<keyword evidence="9 14" id="KW-0540">Nuclease</keyword>
<dbReference type="InterPro" id="IPR022898">
    <property type="entry name" value="RNase_HII"/>
</dbReference>
<evidence type="ECO:0000256" key="13">
    <source>
        <dbReference type="ARBA" id="ARBA00023211"/>
    </source>
</evidence>
<proteinExistence type="inferred from homology"/>
<comment type="cofactor">
    <cofactor evidence="14 15">
        <name>Mn(2+)</name>
        <dbReference type="ChEBI" id="CHEBI:29035"/>
    </cofactor>
    <cofactor evidence="14 15">
        <name>Mg(2+)</name>
        <dbReference type="ChEBI" id="CHEBI:18420"/>
    </cofactor>
    <text evidence="14 15">Manganese or magnesium. Binds 1 divalent metal ion per monomer in the absence of substrate. May bind a second metal ion after substrate binding.</text>
</comment>
<dbReference type="Gene3D" id="3.30.420.10">
    <property type="entry name" value="Ribonuclease H-like superfamily/Ribonuclease H"/>
    <property type="match status" value="1"/>
</dbReference>
<gene>
    <name evidence="14" type="primary">rnhB</name>
    <name evidence="18" type="ORF">SAMN04488243_12513</name>
</gene>
<organism evidence="18 19">
    <name type="scientific">Thermus arciformis</name>
    <dbReference type="NCBI Taxonomy" id="482827"/>
    <lineage>
        <taxon>Bacteria</taxon>
        <taxon>Thermotogati</taxon>
        <taxon>Deinococcota</taxon>
        <taxon>Deinococci</taxon>
        <taxon>Thermales</taxon>
        <taxon>Thermaceae</taxon>
        <taxon>Thermus</taxon>
    </lineage>
</organism>
<evidence type="ECO:0000256" key="15">
    <source>
        <dbReference type="PROSITE-ProRule" id="PRU01319"/>
    </source>
</evidence>
<dbReference type="STRING" id="482827.SAMN04488243_12513"/>
<comment type="similarity">
    <text evidence="5 14 16">Belongs to the RNase HII family.</text>
</comment>
<keyword evidence="19" id="KW-1185">Reference proteome</keyword>
<evidence type="ECO:0000256" key="11">
    <source>
        <dbReference type="ARBA" id="ARBA00022759"/>
    </source>
</evidence>
<dbReference type="OrthoDB" id="9803420at2"/>
<keyword evidence="13 14" id="KW-0464">Manganese</keyword>
<keyword evidence="12 14" id="KW-0378">Hydrolase</keyword>
<feature type="binding site" evidence="14 15">
    <location>
        <position position="22"/>
    </location>
    <ligand>
        <name>a divalent metal cation</name>
        <dbReference type="ChEBI" id="CHEBI:60240"/>
    </ligand>
</feature>
<dbReference type="SUPFAM" id="SSF53098">
    <property type="entry name" value="Ribonuclease H-like"/>
    <property type="match status" value="1"/>
</dbReference>
<evidence type="ECO:0000256" key="6">
    <source>
        <dbReference type="ARBA" id="ARBA00012180"/>
    </source>
</evidence>
<keyword evidence="8 14" id="KW-0963">Cytoplasm</keyword>
<dbReference type="InterPro" id="IPR036397">
    <property type="entry name" value="RNaseH_sf"/>
</dbReference>
<dbReference type="GO" id="GO:0043137">
    <property type="term" value="P:DNA replication, removal of RNA primer"/>
    <property type="evidence" value="ECO:0007669"/>
    <property type="project" value="TreeGrafter"/>
</dbReference>